<dbReference type="EMBL" id="GL984378">
    <property type="protein sequence ID" value="EGR27254.1"/>
    <property type="molecule type" value="Genomic_DNA"/>
</dbReference>
<dbReference type="InterPro" id="IPR027370">
    <property type="entry name" value="Znf-RING_euk"/>
</dbReference>
<dbReference type="PROSITE" id="PS00518">
    <property type="entry name" value="ZF_RING_1"/>
    <property type="match status" value="1"/>
</dbReference>
<dbReference type="OrthoDB" id="6050183at2759"/>
<evidence type="ECO:0000256" key="1">
    <source>
        <dbReference type="ARBA" id="ARBA00022723"/>
    </source>
</evidence>
<dbReference type="GO" id="GO:0005634">
    <property type="term" value="C:nucleus"/>
    <property type="evidence" value="ECO:0007669"/>
    <property type="project" value="TreeGrafter"/>
</dbReference>
<dbReference type="SMART" id="SM00184">
    <property type="entry name" value="RING"/>
    <property type="match status" value="2"/>
</dbReference>
<dbReference type="PANTHER" id="PTHR45943">
    <property type="entry name" value="E3 UBIQUITIN-PROTEIN LIGASE MYCBP2"/>
    <property type="match status" value="1"/>
</dbReference>
<dbReference type="PROSITE" id="PS50089">
    <property type="entry name" value="ZF_RING_2"/>
    <property type="match status" value="2"/>
</dbReference>
<organism evidence="6 7">
    <name type="scientific">Ichthyophthirius multifiliis</name>
    <name type="common">White spot disease agent</name>
    <name type="synonym">Ich</name>
    <dbReference type="NCBI Taxonomy" id="5932"/>
    <lineage>
        <taxon>Eukaryota</taxon>
        <taxon>Sar</taxon>
        <taxon>Alveolata</taxon>
        <taxon>Ciliophora</taxon>
        <taxon>Intramacronucleata</taxon>
        <taxon>Oligohymenophorea</taxon>
        <taxon>Hymenostomatida</taxon>
        <taxon>Ophryoglenina</taxon>
        <taxon>Ichthyophthirius</taxon>
    </lineage>
</organism>
<dbReference type="eggNOG" id="KOG1428">
    <property type="taxonomic scope" value="Eukaryota"/>
</dbReference>
<dbReference type="GO" id="GO:0061630">
    <property type="term" value="F:ubiquitin protein ligase activity"/>
    <property type="evidence" value="ECO:0007669"/>
    <property type="project" value="TreeGrafter"/>
</dbReference>
<dbReference type="AlphaFoldDB" id="G0R5J4"/>
<dbReference type="GO" id="GO:0005886">
    <property type="term" value="C:plasma membrane"/>
    <property type="evidence" value="ECO:0007669"/>
    <property type="project" value="TreeGrafter"/>
</dbReference>
<gene>
    <name evidence="6" type="ORF">IMG5_199340</name>
</gene>
<evidence type="ECO:0000313" key="6">
    <source>
        <dbReference type="EMBL" id="EGR27254.1"/>
    </source>
</evidence>
<dbReference type="InParanoid" id="G0R5J4"/>
<keyword evidence="3" id="KW-0862">Zinc</keyword>
<name>G0R5J4_ICHMU</name>
<feature type="domain" description="RING-type" evidence="5">
    <location>
        <begin position="384"/>
        <end position="435"/>
    </location>
</feature>
<dbReference type="PANTHER" id="PTHR45943:SF2">
    <property type="entry name" value="RING-TYPE DOMAIN-CONTAINING PROTEIN"/>
    <property type="match status" value="1"/>
</dbReference>
<dbReference type="InterPro" id="IPR017907">
    <property type="entry name" value="Znf_RING_CS"/>
</dbReference>
<dbReference type="InterPro" id="IPR001841">
    <property type="entry name" value="Znf_RING"/>
</dbReference>
<dbReference type="SUPFAM" id="SSF57850">
    <property type="entry name" value="RING/U-box"/>
    <property type="match status" value="2"/>
</dbReference>
<proteinExistence type="predicted"/>
<evidence type="ECO:0000256" key="2">
    <source>
        <dbReference type="ARBA" id="ARBA00022771"/>
    </source>
</evidence>
<feature type="domain" description="RING-type" evidence="5">
    <location>
        <begin position="136"/>
        <end position="184"/>
    </location>
</feature>
<dbReference type="STRING" id="857967.G0R5J4"/>
<dbReference type="OMA" id="HIDSCPV"/>
<dbReference type="InterPro" id="IPR013083">
    <property type="entry name" value="Znf_RING/FYVE/PHD"/>
</dbReference>
<keyword evidence="2 4" id="KW-0863">Zinc-finger</keyword>
<evidence type="ECO:0000313" key="7">
    <source>
        <dbReference type="Proteomes" id="UP000008983"/>
    </source>
</evidence>
<dbReference type="GO" id="GO:0008270">
    <property type="term" value="F:zinc ion binding"/>
    <property type="evidence" value="ECO:0007669"/>
    <property type="project" value="UniProtKB-KW"/>
</dbReference>
<keyword evidence="7" id="KW-1185">Reference proteome</keyword>
<dbReference type="Gene3D" id="3.30.40.10">
    <property type="entry name" value="Zinc/RING finger domain, C3HC4 (zinc finger)"/>
    <property type="match status" value="2"/>
</dbReference>
<keyword evidence="1" id="KW-0479">Metal-binding</keyword>
<evidence type="ECO:0000256" key="3">
    <source>
        <dbReference type="ARBA" id="ARBA00022833"/>
    </source>
</evidence>
<reference evidence="6 7" key="1">
    <citation type="submission" date="2011-07" db="EMBL/GenBank/DDBJ databases">
        <authorList>
            <person name="Coyne R."/>
            <person name="Brami D."/>
            <person name="Johnson J."/>
            <person name="Hostetler J."/>
            <person name="Hannick L."/>
            <person name="Clark T."/>
            <person name="Cassidy-Hanley D."/>
            <person name="Inman J."/>
        </authorList>
    </citation>
    <scope>NUCLEOTIDE SEQUENCE [LARGE SCALE GENOMIC DNA]</scope>
    <source>
        <strain evidence="6 7">G5</strain>
    </source>
</reference>
<evidence type="ECO:0000256" key="4">
    <source>
        <dbReference type="PROSITE-ProRule" id="PRU00175"/>
    </source>
</evidence>
<evidence type="ECO:0000259" key="5">
    <source>
        <dbReference type="PROSITE" id="PS50089"/>
    </source>
</evidence>
<dbReference type="GeneID" id="14903315"/>
<dbReference type="Pfam" id="PF13445">
    <property type="entry name" value="zf-RING_UBOX"/>
    <property type="match status" value="2"/>
</dbReference>
<accession>G0R5J4</accession>
<dbReference type="Proteomes" id="UP000008983">
    <property type="component" value="Unassembled WGS sequence"/>
</dbReference>
<dbReference type="RefSeq" id="XP_004024138.1">
    <property type="nucleotide sequence ID" value="XM_004024089.1"/>
</dbReference>
<protein>
    <submittedName>
        <fullName evidence="6">E3 ubiquitin-protein ligase MYCBP2, putative</fullName>
    </submittedName>
</protein>
<sequence length="628" mass="74028">MYQTQQFRCFCNTQQGYSGKSERDFIFHIQNCKQFQNESPFAKEFFQIELMHLETKFLYALRAEFINYILKIENELIRQNQNLTYNISQLFDKSKYINKIDSTVLSESQEKQDDEYFKELIKQFDNEDQQKDKTQCNSCKQNIDGDNILFLITCLHSYCKQCLQNQIQEEFIQKNGQIKCKQCSLSLIEDDYINIISKDKYEELENRLLEKQYNIVTCVKCQQKYDFQTGAPNASVLDKQGNQLSDKYLNHYNQNRFLCQNNACKQEQCKGCSSIPYHLGYLCDEFKNFQKSKRCRYCNETMNQIDKTKPKALQDICTENECQTKSNNACLKMLEVNKQYQLIQQKIKQCEHPCCGVKDELECIPCLFDNCKLNNPNVKGQDYCNICFVEGLINAPIIKSNCGHYFHYSCIKKKLEIKWLTPRINFNYSVCPICKKWLQFPPELDLFDLLEESSKLYDIIKIKSLQRLKAEERENEPKLADEKSPFYKNHQEYSMAIYSYYMCFKCKNPYFGGLKDCERQLNENQKEYNPKDLVCPNCCDIPVKNCLKHGQDFLEFKCRYCCSIAVWFCFGTTHFCDPCHIKAGIIQNQIPKCKGKDCPFKEKHNPNGQETPLGCSLCRNYKESASDY</sequence>